<proteinExistence type="predicted"/>
<comment type="caution">
    <text evidence="1">The sequence shown here is derived from an EMBL/GenBank/DDBJ whole genome shotgun (WGS) entry which is preliminary data.</text>
</comment>
<dbReference type="AlphaFoldDB" id="A0A699ZQ34"/>
<protein>
    <submittedName>
        <fullName evidence="1">Uncharacterized protein</fullName>
    </submittedName>
</protein>
<evidence type="ECO:0000313" key="1">
    <source>
        <dbReference type="EMBL" id="GFH20834.1"/>
    </source>
</evidence>
<dbReference type="Proteomes" id="UP000485058">
    <property type="component" value="Unassembled WGS sequence"/>
</dbReference>
<organism evidence="1 2">
    <name type="scientific">Haematococcus lacustris</name>
    <name type="common">Green alga</name>
    <name type="synonym">Haematococcus pluvialis</name>
    <dbReference type="NCBI Taxonomy" id="44745"/>
    <lineage>
        <taxon>Eukaryota</taxon>
        <taxon>Viridiplantae</taxon>
        <taxon>Chlorophyta</taxon>
        <taxon>core chlorophytes</taxon>
        <taxon>Chlorophyceae</taxon>
        <taxon>CS clade</taxon>
        <taxon>Chlamydomonadales</taxon>
        <taxon>Haematococcaceae</taxon>
        <taxon>Haematococcus</taxon>
    </lineage>
</organism>
<sequence length="45" mass="4732">MDSHFLIGHVLYGAGSRALGSLGQPGLWVTTQPLLRSDQAVGDPL</sequence>
<dbReference type="EMBL" id="BLLF01001706">
    <property type="protein sequence ID" value="GFH20834.1"/>
    <property type="molecule type" value="Genomic_DNA"/>
</dbReference>
<feature type="non-terminal residue" evidence="1">
    <location>
        <position position="1"/>
    </location>
</feature>
<name>A0A699ZQ34_HAELA</name>
<evidence type="ECO:0000313" key="2">
    <source>
        <dbReference type="Proteomes" id="UP000485058"/>
    </source>
</evidence>
<reference evidence="1 2" key="1">
    <citation type="submission" date="2020-02" db="EMBL/GenBank/DDBJ databases">
        <title>Draft genome sequence of Haematococcus lacustris strain NIES-144.</title>
        <authorList>
            <person name="Morimoto D."/>
            <person name="Nakagawa S."/>
            <person name="Yoshida T."/>
            <person name="Sawayama S."/>
        </authorList>
    </citation>
    <scope>NUCLEOTIDE SEQUENCE [LARGE SCALE GENOMIC DNA]</scope>
    <source>
        <strain evidence="1 2">NIES-144</strain>
    </source>
</reference>
<keyword evidence="2" id="KW-1185">Reference proteome</keyword>
<accession>A0A699ZQ34</accession>
<gene>
    <name evidence="1" type="ORF">HaLaN_18024</name>
</gene>